<name>A0A926VDW1_9CYAN</name>
<gene>
    <name evidence="1" type="ORF">H6G03_13520</name>
</gene>
<dbReference type="AlphaFoldDB" id="A0A926VDW1"/>
<dbReference type="EMBL" id="JACJPW010000031">
    <property type="protein sequence ID" value="MBD2182111.1"/>
    <property type="molecule type" value="Genomic_DNA"/>
</dbReference>
<accession>A0A926VDW1</accession>
<reference evidence="1" key="1">
    <citation type="journal article" date="2015" name="ISME J.">
        <title>Draft Genome Sequence of Streptomyces incarnatus NRRL8089, which Produces the Nucleoside Antibiotic Sinefungin.</title>
        <authorList>
            <person name="Oshima K."/>
            <person name="Hattori M."/>
            <person name="Shimizu H."/>
            <person name="Fukuda K."/>
            <person name="Nemoto M."/>
            <person name="Inagaki K."/>
            <person name="Tamura T."/>
        </authorList>
    </citation>
    <scope>NUCLEOTIDE SEQUENCE</scope>
    <source>
        <strain evidence="1">FACHB-1375</strain>
    </source>
</reference>
<keyword evidence="2" id="KW-1185">Reference proteome</keyword>
<sequence>MHEDHFDRVAAEKLHKNLPIITTHHAAVKLKQKGFTAPHGSITGKVLLLSKVMLNL</sequence>
<organism evidence="1 2">
    <name type="scientific">Aerosakkonema funiforme FACHB-1375</name>
    <dbReference type="NCBI Taxonomy" id="2949571"/>
    <lineage>
        <taxon>Bacteria</taxon>
        <taxon>Bacillati</taxon>
        <taxon>Cyanobacteriota</taxon>
        <taxon>Cyanophyceae</taxon>
        <taxon>Oscillatoriophycideae</taxon>
        <taxon>Aerosakkonematales</taxon>
        <taxon>Aerosakkonemataceae</taxon>
        <taxon>Aerosakkonema</taxon>
    </lineage>
</organism>
<evidence type="ECO:0000313" key="2">
    <source>
        <dbReference type="Proteomes" id="UP000641646"/>
    </source>
</evidence>
<dbReference type="Proteomes" id="UP000641646">
    <property type="component" value="Unassembled WGS sequence"/>
</dbReference>
<protein>
    <submittedName>
        <fullName evidence="1">Uncharacterized protein</fullName>
    </submittedName>
</protein>
<evidence type="ECO:0000313" key="1">
    <source>
        <dbReference type="EMBL" id="MBD2182111.1"/>
    </source>
</evidence>
<dbReference type="InterPro" id="IPR036866">
    <property type="entry name" value="RibonucZ/Hydroxyglut_hydro"/>
</dbReference>
<proteinExistence type="predicted"/>
<reference evidence="1" key="2">
    <citation type="submission" date="2020-08" db="EMBL/GenBank/DDBJ databases">
        <authorList>
            <person name="Chen M."/>
            <person name="Teng W."/>
            <person name="Zhao L."/>
            <person name="Hu C."/>
            <person name="Zhou Y."/>
            <person name="Han B."/>
            <person name="Song L."/>
            <person name="Shu W."/>
        </authorList>
    </citation>
    <scope>NUCLEOTIDE SEQUENCE</scope>
    <source>
        <strain evidence="1">FACHB-1375</strain>
    </source>
</reference>
<comment type="caution">
    <text evidence="1">The sequence shown here is derived from an EMBL/GenBank/DDBJ whole genome shotgun (WGS) entry which is preliminary data.</text>
</comment>
<dbReference type="Gene3D" id="3.60.15.10">
    <property type="entry name" value="Ribonuclease Z/Hydroxyacylglutathione hydrolase-like"/>
    <property type="match status" value="1"/>
</dbReference>